<dbReference type="NCBIfam" id="TIGR04382">
    <property type="entry name" value="myo_inos_iolC_N"/>
    <property type="match status" value="1"/>
</dbReference>
<keyword evidence="5" id="KW-0067">ATP-binding</keyword>
<feature type="domain" description="Carbohydrate kinase PfkB" evidence="6">
    <location>
        <begin position="12"/>
        <end position="327"/>
    </location>
</feature>
<dbReference type="InterPro" id="IPR002173">
    <property type="entry name" value="Carboh/pur_kinase_PfkB_CS"/>
</dbReference>
<accession>A0ABR9EX49</accession>
<name>A0ABR9EX49_9GAMM</name>
<dbReference type="EC" id="2.7.1.92" evidence="8"/>
<dbReference type="EMBL" id="RRZD01000001">
    <property type="protein sequence ID" value="MBE0398790.1"/>
    <property type="molecule type" value="Genomic_DNA"/>
</dbReference>
<feature type="domain" description="DUF2090" evidence="7">
    <location>
        <begin position="330"/>
        <end position="638"/>
    </location>
</feature>
<dbReference type="InterPro" id="IPR030830">
    <property type="entry name" value="Myo_inos_IolC"/>
</dbReference>
<protein>
    <submittedName>
        <fullName evidence="8">5-dehydro-2-deoxygluconokinase</fullName>
        <ecNumber evidence="8">2.7.1.92</ecNumber>
    </submittedName>
</protein>
<dbReference type="PANTHER" id="PTHR43085">
    <property type="entry name" value="HEXOKINASE FAMILY MEMBER"/>
    <property type="match status" value="1"/>
</dbReference>
<reference evidence="8 9" key="1">
    <citation type="submission" date="2020-07" db="EMBL/GenBank/DDBJ databases">
        <title>Halophilic bacteria isolated from french cheeses.</title>
        <authorList>
            <person name="Kothe C.I."/>
            <person name="Farah-Kraiem B."/>
            <person name="Renault P."/>
            <person name="Dridi B."/>
        </authorList>
    </citation>
    <scope>NUCLEOTIDE SEQUENCE [LARGE SCALE GENOMIC DNA]</scope>
    <source>
        <strain evidence="8 9">FME1</strain>
    </source>
</reference>
<dbReference type="InterPro" id="IPR050306">
    <property type="entry name" value="PfkB_Carbo_kinase"/>
</dbReference>
<dbReference type="PANTHER" id="PTHR43085:SF49">
    <property type="entry name" value="5-DEHYDRO-2-DEOXYGLUCONOKINASE"/>
    <property type="match status" value="1"/>
</dbReference>
<dbReference type="Gene3D" id="3.20.20.70">
    <property type="entry name" value="Aldolase class I"/>
    <property type="match status" value="1"/>
</dbReference>
<dbReference type="GO" id="GO:0047590">
    <property type="term" value="F:5-dehydro-2-deoxygluconokinase activity"/>
    <property type="evidence" value="ECO:0007669"/>
    <property type="project" value="UniProtKB-EC"/>
</dbReference>
<dbReference type="InterPro" id="IPR011611">
    <property type="entry name" value="PfkB_dom"/>
</dbReference>
<dbReference type="InterPro" id="IPR013785">
    <property type="entry name" value="Aldolase_TIM"/>
</dbReference>
<dbReference type="Proteomes" id="UP001645039">
    <property type="component" value="Unassembled WGS sequence"/>
</dbReference>
<evidence type="ECO:0000256" key="4">
    <source>
        <dbReference type="ARBA" id="ARBA00022777"/>
    </source>
</evidence>
<dbReference type="Pfam" id="PF00294">
    <property type="entry name" value="PfkB"/>
    <property type="match status" value="1"/>
</dbReference>
<dbReference type="InterPro" id="IPR023314">
    <property type="entry name" value="Myo_inos_IolC-like_sf"/>
</dbReference>
<evidence type="ECO:0000259" key="6">
    <source>
        <dbReference type="Pfam" id="PF00294"/>
    </source>
</evidence>
<dbReference type="SUPFAM" id="SSF53613">
    <property type="entry name" value="Ribokinase-like"/>
    <property type="match status" value="1"/>
</dbReference>
<evidence type="ECO:0000256" key="5">
    <source>
        <dbReference type="ARBA" id="ARBA00022840"/>
    </source>
</evidence>
<evidence type="ECO:0000256" key="3">
    <source>
        <dbReference type="ARBA" id="ARBA00022741"/>
    </source>
</evidence>
<comment type="caution">
    <text evidence="8">The sequence shown here is derived from an EMBL/GenBank/DDBJ whole genome shotgun (WGS) entry which is preliminary data.</text>
</comment>
<dbReference type="Gene3D" id="3.40.1190.20">
    <property type="match status" value="1"/>
</dbReference>
<dbReference type="PROSITE" id="PS00584">
    <property type="entry name" value="PFKB_KINASES_2"/>
    <property type="match status" value="1"/>
</dbReference>
<sequence length="652" mass="71914">MLNNDTHQRSLDLICLGRVAVDLYAEQVGSRLEDVASFAKYLGGSSGNVAYGTARLGLKSAMLSRVGDEQMGQFVREELARAGVDTSALQTDAERHTGLVLLALKDSESFPLLFYRRDCADMAIDANAIDPDFIARAKALAITGTHLSTDTTRKACRKALEAAANSGVKRVLDIDYRPVLWGLTNPGDGETRFIADDSVTADLQRWLPDFDLIVGTEEEFHIAGGSTDTLSALRAVRQVSDATLVCKLGPLGCVVLEGAIPERIEDGILVKGVQVEVLNVLGAGDAFMSGLLRGWLRGESWQTSADYANACGALVVSRHGCAPAMPTEDELLDYLARRDEVLRPDIDQRLNHLHRVTTRVPAQWPEVLGLAFDHRRQLTDMARDEHTDPARLPVLKELLVQAAQEGARLGNITTPAILVDDVFGQEALSLASGRGWWIGRPVELPGSRPLRFQHGDDLGACLRHWPREHIIKCLVFYHPDDELSLRLEQEERLRQLYQAACAYGLELLIEIIPPADMPSDTTVLPRSLQRLYNLGIYPDWWKLPAMSDAAWQAVGAIIAREDSYCRGVVLLGLDAPMDDMKRGFEEAAKHACCKGFTVGRTLFASASRDWLAGRIDDAGLVQRVATNYAELIQAWQQLRESQRHTLLHSEEA</sequence>
<keyword evidence="2 8" id="KW-0808">Transferase</keyword>
<evidence type="ECO:0000256" key="1">
    <source>
        <dbReference type="ARBA" id="ARBA00010688"/>
    </source>
</evidence>
<gene>
    <name evidence="8" type="primary">iolC</name>
    <name evidence="8" type="ORF">EI168_01530</name>
</gene>
<keyword evidence="3" id="KW-0547">Nucleotide-binding</keyword>
<keyword evidence="4" id="KW-0418">Kinase</keyword>
<keyword evidence="9" id="KW-1185">Reference proteome</keyword>
<evidence type="ECO:0000313" key="9">
    <source>
        <dbReference type="Proteomes" id="UP001645039"/>
    </source>
</evidence>
<evidence type="ECO:0000259" key="7">
    <source>
        <dbReference type="Pfam" id="PF09863"/>
    </source>
</evidence>
<evidence type="ECO:0000313" key="8">
    <source>
        <dbReference type="EMBL" id="MBE0398790.1"/>
    </source>
</evidence>
<dbReference type="CDD" id="cd01166">
    <property type="entry name" value="KdgK"/>
    <property type="match status" value="1"/>
</dbReference>
<evidence type="ECO:0000256" key="2">
    <source>
        <dbReference type="ARBA" id="ARBA00022679"/>
    </source>
</evidence>
<dbReference type="Pfam" id="PF09863">
    <property type="entry name" value="DUF2090"/>
    <property type="match status" value="1"/>
</dbReference>
<dbReference type="InterPro" id="IPR029056">
    <property type="entry name" value="Ribokinase-like"/>
</dbReference>
<proteinExistence type="inferred from homology"/>
<dbReference type="InterPro" id="IPR018659">
    <property type="entry name" value="DUF2090"/>
</dbReference>
<comment type="similarity">
    <text evidence="1">Belongs to the carbohydrate kinase PfkB family.</text>
</comment>
<organism evidence="8 9">
    <name type="scientific">Halomonas casei</name>
    <dbReference type="NCBI Taxonomy" id="2742613"/>
    <lineage>
        <taxon>Bacteria</taxon>
        <taxon>Pseudomonadati</taxon>
        <taxon>Pseudomonadota</taxon>
        <taxon>Gammaproteobacteria</taxon>
        <taxon>Oceanospirillales</taxon>
        <taxon>Halomonadaceae</taxon>
        <taxon>Halomonas</taxon>
    </lineage>
</organism>
<dbReference type="RefSeq" id="WP_096277423.1">
    <property type="nucleotide sequence ID" value="NZ_CBCSBM010000003.1"/>
</dbReference>
<dbReference type="Gene3D" id="2.20.150.10">
    <property type="entry name" value="putative 5-dehydro-2- deoxygluconokinase"/>
    <property type="match status" value="1"/>
</dbReference>